<feature type="compositionally biased region" description="Basic and acidic residues" evidence="1">
    <location>
        <begin position="333"/>
        <end position="343"/>
    </location>
</feature>
<dbReference type="Pfam" id="PF11709">
    <property type="entry name" value="Mit_ribos_Mrp51"/>
    <property type="match status" value="1"/>
</dbReference>
<sequence>MSQSFATLFRSSGFAALDSTGQQALKTPFSQRGAGNWGLKHDLPKNTQIHYVQVSQHDHPWTKAPKYKSASDRVRLLERWNELMPAVGEIPPARAEAMNSFARDPEARLETVNGKAADWTPRPQHVAKMTPAEWAEKVAEARRRRKEFNSQSFDRGTWTEFLNVTGPIEGTYASDTPVGVPVHPPTYRIAKEESEKPVKGRLLNTVSFAARGNQHWAIGVGGIVAYLHRGQQPGEKNNEFSGHKADRNPLMNFVVEHAQFDEFGRPEVVLGFPPENSLKQQKVKRDSMSLFSQASSNATPSEPPTSSSILNILKAMQTGKTTPSRKGGFSFKPSERDEPDNKE</sequence>
<dbReference type="InterPro" id="IPR016712">
    <property type="entry name" value="Rbsml_bS1m-like"/>
</dbReference>
<reference evidence="2 3" key="1">
    <citation type="submission" date="2009-08" db="EMBL/GenBank/DDBJ databases">
        <title>The Genome Sequence of Spizellomyces punctatus strain DAOM BR117.</title>
        <authorList>
            <consortium name="The Broad Institute Genome Sequencing Platform"/>
            <person name="Russ C."/>
            <person name="Cuomo C."/>
            <person name="Shea T."/>
            <person name="Young S.K."/>
            <person name="Zeng Q."/>
            <person name="Koehrsen M."/>
            <person name="Haas B."/>
            <person name="Borodovsky M."/>
            <person name="Guigo R."/>
            <person name="Alvarado L."/>
            <person name="Berlin A."/>
            <person name="Bochicchio J."/>
            <person name="Borenstein D."/>
            <person name="Chapman S."/>
            <person name="Chen Z."/>
            <person name="Engels R."/>
            <person name="Freedman E."/>
            <person name="Gellesch M."/>
            <person name="Goldberg J."/>
            <person name="Griggs A."/>
            <person name="Gujja S."/>
            <person name="Heiman D."/>
            <person name="Hepburn T."/>
            <person name="Howarth C."/>
            <person name="Jen D."/>
            <person name="Larson L."/>
            <person name="Lewis B."/>
            <person name="Mehta T."/>
            <person name="Park D."/>
            <person name="Pearson M."/>
            <person name="Roberts A."/>
            <person name="Saif S."/>
            <person name="Shenoy N."/>
            <person name="Sisk P."/>
            <person name="Stolte C."/>
            <person name="Sykes S."/>
            <person name="Thomson T."/>
            <person name="Walk T."/>
            <person name="White J."/>
            <person name="Yandava C."/>
            <person name="Burger G."/>
            <person name="Gray M.W."/>
            <person name="Holland P.W.H."/>
            <person name="King N."/>
            <person name="Lang F.B.F."/>
            <person name="Roger A.J."/>
            <person name="Ruiz-Trillo I."/>
            <person name="Lander E."/>
            <person name="Nusbaum C."/>
        </authorList>
    </citation>
    <scope>NUCLEOTIDE SEQUENCE [LARGE SCALE GENOMIC DNA]</scope>
    <source>
        <strain evidence="2 3">DAOM BR117</strain>
    </source>
</reference>
<keyword evidence="3" id="KW-1185">Reference proteome</keyword>
<feature type="compositionally biased region" description="Polar residues" evidence="1">
    <location>
        <begin position="289"/>
        <end position="310"/>
    </location>
</feature>
<name>A0A0L0HW91_SPIPD</name>
<accession>A0A0L0HW91</accession>
<dbReference type="STRING" id="645134.A0A0L0HW91"/>
<gene>
    <name evidence="2" type="ORF">SPPG_00817</name>
</gene>
<protein>
    <submittedName>
        <fullName evidence="2">Uncharacterized protein</fullName>
    </submittedName>
</protein>
<dbReference type="GeneID" id="27684523"/>
<organism evidence="2 3">
    <name type="scientific">Spizellomyces punctatus (strain DAOM BR117)</name>
    <dbReference type="NCBI Taxonomy" id="645134"/>
    <lineage>
        <taxon>Eukaryota</taxon>
        <taxon>Fungi</taxon>
        <taxon>Fungi incertae sedis</taxon>
        <taxon>Chytridiomycota</taxon>
        <taxon>Chytridiomycota incertae sedis</taxon>
        <taxon>Chytridiomycetes</taxon>
        <taxon>Spizellomycetales</taxon>
        <taxon>Spizellomycetaceae</taxon>
        <taxon>Spizellomyces</taxon>
    </lineage>
</organism>
<dbReference type="InParanoid" id="A0A0L0HW91"/>
<proteinExistence type="predicted"/>
<dbReference type="RefSeq" id="XP_016613188.1">
    <property type="nucleotide sequence ID" value="XM_016749146.1"/>
</dbReference>
<dbReference type="EMBL" id="KQ257450">
    <property type="protein sequence ID" value="KND05149.1"/>
    <property type="molecule type" value="Genomic_DNA"/>
</dbReference>
<dbReference type="Proteomes" id="UP000053201">
    <property type="component" value="Unassembled WGS sequence"/>
</dbReference>
<evidence type="ECO:0000256" key="1">
    <source>
        <dbReference type="SAM" id="MobiDB-lite"/>
    </source>
</evidence>
<evidence type="ECO:0000313" key="2">
    <source>
        <dbReference type="EMBL" id="KND05149.1"/>
    </source>
</evidence>
<dbReference type="OrthoDB" id="2735536at2759"/>
<dbReference type="AlphaFoldDB" id="A0A0L0HW91"/>
<dbReference type="OMA" id="TPWESGD"/>
<dbReference type="VEuPathDB" id="FungiDB:SPPG_00817"/>
<dbReference type="PANTHER" id="PTHR28058:SF1">
    <property type="entry name" value="SMALL RIBOSOMAL SUBUNIT PROTEIN BS1M"/>
    <property type="match status" value="1"/>
</dbReference>
<feature type="region of interest" description="Disordered" evidence="1">
    <location>
        <begin position="289"/>
        <end position="343"/>
    </location>
</feature>
<evidence type="ECO:0000313" key="3">
    <source>
        <dbReference type="Proteomes" id="UP000053201"/>
    </source>
</evidence>
<dbReference type="PANTHER" id="PTHR28058">
    <property type="entry name" value="37S RIBOSOMAL PROTEIN MRP51, MITOCHONDRIAL"/>
    <property type="match status" value="1"/>
</dbReference>